<dbReference type="OrthoDB" id="10252009at2759"/>
<protein>
    <submittedName>
        <fullName evidence="2">Uncharacterized protein</fullName>
    </submittedName>
</protein>
<organism evidence="2 3">
    <name type="scientific">Trichoderma citrinoviride</name>
    <dbReference type="NCBI Taxonomy" id="58853"/>
    <lineage>
        <taxon>Eukaryota</taxon>
        <taxon>Fungi</taxon>
        <taxon>Dikarya</taxon>
        <taxon>Ascomycota</taxon>
        <taxon>Pezizomycotina</taxon>
        <taxon>Sordariomycetes</taxon>
        <taxon>Hypocreomycetidae</taxon>
        <taxon>Hypocreales</taxon>
        <taxon>Hypocreaceae</taxon>
        <taxon>Trichoderma</taxon>
    </lineage>
</organism>
<feature type="compositionally biased region" description="Low complexity" evidence="1">
    <location>
        <begin position="504"/>
        <end position="519"/>
    </location>
</feature>
<feature type="compositionally biased region" description="Low complexity" evidence="1">
    <location>
        <begin position="680"/>
        <end position="696"/>
    </location>
</feature>
<feature type="region of interest" description="Disordered" evidence="1">
    <location>
        <begin position="504"/>
        <end position="552"/>
    </location>
</feature>
<dbReference type="RefSeq" id="XP_024748222.1">
    <property type="nucleotide sequence ID" value="XM_024896092.1"/>
</dbReference>
<keyword evidence="3" id="KW-1185">Reference proteome</keyword>
<feature type="region of interest" description="Disordered" evidence="1">
    <location>
        <begin position="1"/>
        <end position="22"/>
    </location>
</feature>
<dbReference type="Proteomes" id="UP000241546">
    <property type="component" value="Unassembled WGS sequence"/>
</dbReference>
<dbReference type="AlphaFoldDB" id="A0A2T4B6F0"/>
<evidence type="ECO:0000313" key="2">
    <source>
        <dbReference type="EMBL" id="PTB64902.1"/>
    </source>
</evidence>
<dbReference type="GeneID" id="36604210"/>
<feature type="compositionally biased region" description="Low complexity" evidence="1">
    <location>
        <begin position="648"/>
        <end position="665"/>
    </location>
</feature>
<name>A0A2T4B6F0_9HYPO</name>
<feature type="compositionally biased region" description="Low complexity" evidence="1">
    <location>
        <begin position="793"/>
        <end position="806"/>
    </location>
</feature>
<feature type="compositionally biased region" description="Acidic residues" evidence="1">
    <location>
        <begin position="697"/>
        <end position="711"/>
    </location>
</feature>
<gene>
    <name evidence="2" type="ORF">BBK36DRAFT_1177788</name>
</gene>
<feature type="compositionally biased region" description="Basic residues" evidence="1">
    <location>
        <begin position="666"/>
        <end position="679"/>
    </location>
</feature>
<evidence type="ECO:0000313" key="3">
    <source>
        <dbReference type="Proteomes" id="UP000241546"/>
    </source>
</evidence>
<feature type="compositionally biased region" description="Low complexity" evidence="1">
    <location>
        <begin position="727"/>
        <end position="747"/>
    </location>
</feature>
<dbReference type="EMBL" id="KZ680216">
    <property type="protein sequence ID" value="PTB64902.1"/>
    <property type="molecule type" value="Genomic_DNA"/>
</dbReference>
<sequence length="959" mass="105439">MSYDDTPDVVFNPQDESLPDPSGFFAELNLVPRYYDLPHGDPRFDQVPGQQISDPMQIDVSANDSVGTPPSDAGFLAQSHRARVAHLPQPAQDQQPTQPQAEEAVDMEAAEFEIPSLFPNWAERDIAEVLLTPETFYWWKSQDALAEQGLLPDIPQIYPSGHPNNRPTESFATDGRIIEWEDLHLGVRWLLLLRLSEQHSFAVAIVSQLKLSHHQVHEFVTSYVNHCDQWNAFEKTVMERAMGLEGWNEEGERALLNWLHEKRPLLPYDSLTNEDIQLGLRFLYERCIMDDGVDLVAWFEEKDKKDFAHIKIEVPIMRDCMDHRLIRRAAAAKMFSIKKIENTVKEFGREKRRRAQFAQMDNSGRVPWGDNLEQDNGEMSAEAQTVLSTISTDLHSGEPMPMPIPPYQRQQKAQEAHGALRRVVPELQPYSAPGGLAKTQWEIENGYPYGFDWEYTPLHWGVDAEDMETDPLPEELVKPQPSRVAALRETLTQRQEVYAAAAAASSAQASSAQTSADDSTGQEAERYEQSSSTPSGAALLHNNAPRSRIGTARGRFMTSNERGELMAGQDFQNPSFATQLADPSFATQLAEEGVQGQPELPIGAVEEEPASSLPDLDLAEDLEPGDNVVVPNQRSRRARRPSARARESLQLALELELNAETTTGKPKGRKKGRTSRKRQQGAQAEGSQSPQSSPGPESDESTEDSPGDDGVAEVVRVAPVAQGGPEPAQEVGVQAEAAATGAAAPTAPIVVPRMQARGSLVRPRATARSITSLPTVDEVPTGAADGRPQLAVGEPSPSGSEAPAAPDAQRISAAKRRTQRIFGISRTQELNSCPPPVSETHSAWTAEVAQFAVEAIQASYALKADRIIPDLLVAPQYQMDEDTIKATITSMEAQYARIESMSRSENGPVAQTAEFAGVTDMATFAIHAAEAAFAFEEEQVMQHFENATGSEEPQPQPEV</sequence>
<feature type="compositionally biased region" description="Basic residues" evidence="1">
    <location>
        <begin position="634"/>
        <end position="643"/>
    </location>
</feature>
<reference evidence="3" key="1">
    <citation type="submission" date="2016-07" db="EMBL/GenBank/DDBJ databases">
        <title>Multiple horizontal gene transfer events from other fungi enriched the ability of initially mycotrophic Trichoderma (Ascomycota) to feed on dead plant biomass.</title>
        <authorList>
            <consortium name="DOE Joint Genome Institute"/>
            <person name="Atanasova L."/>
            <person name="Chenthamara K."/>
            <person name="Zhang J."/>
            <person name="Grujic M."/>
            <person name="Henrissat B."/>
            <person name="Kuo A."/>
            <person name="Aerts A."/>
            <person name="Salamov A."/>
            <person name="Lipzen A."/>
            <person name="Labutti K."/>
            <person name="Barry K."/>
            <person name="Miao Y."/>
            <person name="Rahimi M.J."/>
            <person name="Shen Q."/>
            <person name="Grigoriev I.V."/>
            <person name="Kubicek C.P."/>
            <person name="Druzhinina I.S."/>
        </authorList>
    </citation>
    <scope>NUCLEOTIDE SEQUENCE [LARGE SCALE GENOMIC DNA]</scope>
    <source>
        <strain evidence="3">TUCIM 6016</strain>
    </source>
</reference>
<accession>A0A2T4B6F0</accession>
<evidence type="ECO:0000256" key="1">
    <source>
        <dbReference type="SAM" id="MobiDB-lite"/>
    </source>
</evidence>
<proteinExistence type="predicted"/>
<feature type="region of interest" description="Disordered" evidence="1">
    <location>
        <begin position="616"/>
        <end position="817"/>
    </location>
</feature>